<dbReference type="InterPro" id="IPR036882">
    <property type="entry name" value="Alba-like_dom_sf"/>
</dbReference>
<dbReference type="GO" id="GO:0000172">
    <property type="term" value="C:ribonuclease MRP complex"/>
    <property type="evidence" value="ECO:0007669"/>
    <property type="project" value="TreeGrafter"/>
</dbReference>
<evidence type="ECO:0000256" key="1">
    <source>
        <dbReference type="ARBA" id="ARBA00004123"/>
    </source>
</evidence>
<reference evidence="6 7" key="1">
    <citation type="journal article" date="2021" name="J. Hered.">
        <title>A chromosome-level genome assembly of the parasitoid wasp, Cotesia glomerata (Hymenoptera: Braconidae).</title>
        <authorList>
            <person name="Pinto B.J."/>
            <person name="Weis J.J."/>
            <person name="Gamble T."/>
            <person name="Ode P.J."/>
            <person name="Paul R."/>
            <person name="Zaspel J.M."/>
        </authorList>
    </citation>
    <scope>NUCLEOTIDE SEQUENCE [LARGE SCALE GENOMIC DNA]</scope>
    <source>
        <strain evidence="6">CgM1</strain>
    </source>
</reference>
<feature type="region of interest" description="Disordered" evidence="4">
    <location>
        <begin position="198"/>
        <end position="223"/>
    </location>
</feature>
<dbReference type="InterPro" id="IPR051958">
    <property type="entry name" value="Alba-like_NAB"/>
</dbReference>
<comment type="subcellular location">
    <subcellularLocation>
        <location evidence="1">Nucleus</location>
    </subcellularLocation>
</comment>
<evidence type="ECO:0000256" key="3">
    <source>
        <dbReference type="ARBA" id="ARBA00023242"/>
    </source>
</evidence>
<dbReference type="Proteomes" id="UP000826195">
    <property type="component" value="Unassembled WGS sequence"/>
</dbReference>
<evidence type="ECO:0000313" key="7">
    <source>
        <dbReference type="Proteomes" id="UP000826195"/>
    </source>
</evidence>
<dbReference type="GO" id="GO:0005634">
    <property type="term" value="C:nucleus"/>
    <property type="evidence" value="ECO:0007669"/>
    <property type="project" value="UniProtKB-SubCell"/>
</dbReference>
<evidence type="ECO:0000256" key="4">
    <source>
        <dbReference type="SAM" id="MobiDB-lite"/>
    </source>
</evidence>
<dbReference type="Gene3D" id="3.30.110.20">
    <property type="entry name" value="Alba-like domain"/>
    <property type="match status" value="1"/>
</dbReference>
<accession>A0AAV7IZI3</accession>
<dbReference type="InterPro" id="IPR002775">
    <property type="entry name" value="DNA/RNA-bd_Alba-like"/>
</dbReference>
<sequence>MTSKSRGAIPAMSHTSDYIHVLPTSTPIETLRTLLYMTRNKKNKLIKNDPKDDDAVEEIQPIPGLSEKYLKMQVNSGTKIRNVLKYALKYFDEDNCVLWTGAGKGIEKTVTCVEIFKREKTGLHQINKIRYVKSKREGDKPNLVPEINIFLSKAALDTSELGYQAPGDLGMFEDSNVVQSQGSKSRMSEEAMKEFAEMGLRTGQKRSRKKTNNDGPIKKGKKA</sequence>
<dbReference type="AlphaFoldDB" id="A0AAV7IZI3"/>
<name>A0AAV7IZI3_COTGL</name>
<feature type="domain" description="DNA/RNA-binding protein Alba-like" evidence="5">
    <location>
        <begin position="72"/>
        <end position="131"/>
    </location>
</feature>
<comment type="caution">
    <text evidence="6">The sequence shown here is derived from an EMBL/GenBank/DDBJ whole genome shotgun (WGS) entry which is preliminary data.</text>
</comment>
<gene>
    <name evidence="6" type="ORF">KQX54_016292</name>
</gene>
<dbReference type="PANTHER" id="PTHR13516:SF4">
    <property type="entry name" value="FI09323P"/>
    <property type="match status" value="1"/>
</dbReference>
<dbReference type="Pfam" id="PF01918">
    <property type="entry name" value="Alba"/>
    <property type="match status" value="1"/>
</dbReference>
<protein>
    <recommendedName>
        <fullName evidence="5">DNA/RNA-binding protein Alba-like domain-containing protein</fullName>
    </recommendedName>
</protein>
<comment type="similarity">
    <text evidence="2">Belongs to the histone-like Alba family.</text>
</comment>
<organism evidence="6 7">
    <name type="scientific">Cotesia glomerata</name>
    <name type="common">Lepidopteran parasitic wasp</name>
    <name type="synonym">Apanteles glomeratus</name>
    <dbReference type="NCBI Taxonomy" id="32391"/>
    <lineage>
        <taxon>Eukaryota</taxon>
        <taxon>Metazoa</taxon>
        <taxon>Ecdysozoa</taxon>
        <taxon>Arthropoda</taxon>
        <taxon>Hexapoda</taxon>
        <taxon>Insecta</taxon>
        <taxon>Pterygota</taxon>
        <taxon>Neoptera</taxon>
        <taxon>Endopterygota</taxon>
        <taxon>Hymenoptera</taxon>
        <taxon>Apocrita</taxon>
        <taxon>Ichneumonoidea</taxon>
        <taxon>Braconidae</taxon>
        <taxon>Microgastrinae</taxon>
        <taxon>Cotesia</taxon>
    </lineage>
</organism>
<proteinExistence type="inferred from homology"/>
<dbReference type="SUPFAM" id="SSF82704">
    <property type="entry name" value="AlbA-like"/>
    <property type="match status" value="1"/>
</dbReference>
<keyword evidence="7" id="KW-1185">Reference proteome</keyword>
<evidence type="ECO:0000313" key="6">
    <source>
        <dbReference type="EMBL" id="KAH0561349.1"/>
    </source>
</evidence>
<evidence type="ECO:0000259" key="5">
    <source>
        <dbReference type="Pfam" id="PF01918"/>
    </source>
</evidence>
<dbReference type="PANTHER" id="PTHR13516">
    <property type="entry name" value="RIBONUCLEASE P SUBUNIT P25"/>
    <property type="match status" value="1"/>
</dbReference>
<dbReference type="GO" id="GO:0001682">
    <property type="term" value="P:tRNA 5'-leader removal"/>
    <property type="evidence" value="ECO:0007669"/>
    <property type="project" value="TreeGrafter"/>
</dbReference>
<dbReference type="GO" id="GO:0003723">
    <property type="term" value="F:RNA binding"/>
    <property type="evidence" value="ECO:0007669"/>
    <property type="project" value="TreeGrafter"/>
</dbReference>
<dbReference type="EMBL" id="JAHXZJ010000374">
    <property type="protein sequence ID" value="KAH0561349.1"/>
    <property type="molecule type" value="Genomic_DNA"/>
</dbReference>
<keyword evidence="3" id="KW-0539">Nucleus</keyword>
<evidence type="ECO:0000256" key="2">
    <source>
        <dbReference type="ARBA" id="ARBA00008018"/>
    </source>
</evidence>